<feature type="domain" description="Glycosyltransferase 61 catalytic" evidence="8">
    <location>
        <begin position="705"/>
        <end position="826"/>
    </location>
</feature>
<dbReference type="Pfam" id="PF04577">
    <property type="entry name" value="Glyco_transf_61"/>
    <property type="match status" value="1"/>
</dbReference>
<evidence type="ECO:0000259" key="8">
    <source>
        <dbReference type="Pfam" id="PF04577"/>
    </source>
</evidence>
<dbReference type="GO" id="GO:0005783">
    <property type="term" value="C:endoplasmic reticulum"/>
    <property type="evidence" value="ECO:0007669"/>
    <property type="project" value="TreeGrafter"/>
</dbReference>
<keyword evidence="7" id="KW-0325">Glycoprotein</keyword>
<dbReference type="Proteomes" id="UP001295794">
    <property type="component" value="Unassembled WGS sequence"/>
</dbReference>
<dbReference type="GO" id="GO:0035269">
    <property type="term" value="P:protein O-linked glycosylation via mannose"/>
    <property type="evidence" value="ECO:0007669"/>
    <property type="project" value="TreeGrafter"/>
</dbReference>
<evidence type="ECO:0000313" key="9">
    <source>
        <dbReference type="EMBL" id="CAK5268519.1"/>
    </source>
</evidence>
<keyword evidence="3" id="KW-0808">Transferase</keyword>
<dbReference type="InterPro" id="IPR049625">
    <property type="entry name" value="Glyco_transf_61_cat"/>
</dbReference>
<organism evidence="9 10">
    <name type="scientific">Mycena citricolor</name>
    <dbReference type="NCBI Taxonomy" id="2018698"/>
    <lineage>
        <taxon>Eukaryota</taxon>
        <taxon>Fungi</taxon>
        <taxon>Dikarya</taxon>
        <taxon>Basidiomycota</taxon>
        <taxon>Agaricomycotina</taxon>
        <taxon>Agaricomycetes</taxon>
        <taxon>Agaricomycetidae</taxon>
        <taxon>Agaricales</taxon>
        <taxon>Marasmiineae</taxon>
        <taxon>Mycenaceae</taxon>
        <taxon>Mycena</taxon>
    </lineage>
</organism>
<protein>
    <recommendedName>
        <fullName evidence="8">Glycosyltransferase 61 catalytic domain-containing protein</fullName>
    </recommendedName>
</protein>
<comment type="subcellular location">
    <subcellularLocation>
        <location evidence="1">Membrane</location>
        <topology evidence="1">Single-pass membrane protein</topology>
    </subcellularLocation>
</comment>
<proteinExistence type="predicted"/>
<keyword evidence="5" id="KW-1133">Transmembrane helix</keyword>
<evidence type="ECO:0000256" key="6">
    <source>
        <dbReference type="ARBA" id="ARBA00023136"/>
    </source>
</evidence>
<keyword evidence="6" id="KW-0472">Membrane</keyword>
<name>A0AAD2H5H0_9AGAR</name>
<accession>A0AAD2H5H0</accession>
<dbReference type="EMBL" id="CAVNYO010000138">
    <property type="protein sequence ID" value="CAK5268519.1"/>
    <property type="molecule type" value="Genomic_DNA"/>
</dbReference>
<evidence type="ECO:0000256" key="2">
    <source>
        <dbReference type="ARBA" id="ARBA00022676"/>
    </source>
</evidence>
<dbReference type="InterPro" id="IPR007657">
    <property type="entry name" value="Glycosyltransferase_61"/>
</dbReference>
<dbReference type="PANTHER" id="PTHR20961:SF38">
    <property type="entry name" value="PROTEIN O-LINKED-MANNOSE BETA-1,4-N-ACETYLGLUCOSAMINYLTRANSFERASE 2"/>
    <property type="match status" value="1"/>
</dbReference>
<dbReference type="GO" id="GO:0016020">
    <property type="term" value="C:membrane"/>
    <property type="evidence" value="ECO:0007669"/>
    <property type="project" value="UniProtKB-SubCell"/>
</dbReference>
<reference evidence="9" key="1">
    <citation type="submission" date="2023-11" db="EMBL/GenBank/DDBJ databases">
        <authorList>
            <person name="De Vega J J."/>
            <person name="De Vega J J."/>
        </authorList>
    </citation>
    <scope>NUCLEOTIDE SEQUENCE</scope>
</reference>
<evidence type="ECO:0000256" key="7">
    <source>
        <dbReference type="ARBA" id="ARBA00023180"/>
    </source>
</evidence>
<dbReference type="GO" id="GO:0097363">
    <property type="term" value="F:protein O-acetylglucosaminyltransferase activity"/>
    <property type="evidence" value="ECO:0007669"/>
    <property type="project" value="TreeGrafter"/>
</dbReference>
<comment type="caution">
    <text evidence="9">The sequence shown here is derived from an EMBL/GenBank/DDBJ whole genome shotgun (WGS) entry which is preliminary data.</text>
</comment>
<gene>
    <name evidence="9" type="ORF">MYCIT1_LOCUS11749</name>
</gene>
<evidence type="ECO:0000256" key="5">
    <source>
        <dbReference type="ARBA" id="ARBA00022989"/>
    </source>
</evidence>
<evidence type="ECO:0000256" key="4">
    <source>
        <dbReference type="ARBA" id="ARBA00022692"/>
    </source>
</evidence>
<evidence type="ECO:0000256" key="1">
    <source>
        <dbReference type="ARBA" id="ARBA00004167"/>
    </source>
</evidence>
<dbReference type="PANTHER" id="PTHR20961">
    <property type="entry name" value="GLYCOSYLTRANSFERASE"/>
    <property type="match status" value="1"/>
</dbReference>
<sequence length="918" mass="104637">MQHAQLCEEWAEVRREIRRVHLDNAREQRYDSIRQRLSDLGWGEEIAFHAPQLRQHKLVRQPKPLTDRIWFNIKEPLVKFLQEHKDNRLEIDRQSIIRERWFLASQEYNKYIEGLDPNSVFPSRLDIIGSEPFRSIIEGKSTQIEENVPSELFASAIGRIPELAAIWREEKDEELVQIMKAAQSDADHHDLNLATTLFAWDIQDFYSPPISYPRILMHSHATEHHWNHFDCDTKSETGLHCTLWNERKLVSFDETASARMRDILVVCGLDPDVTTKAELEEMEPFVECVTCAHPSKGKLIFRVPSAVVHCSVAHKKEIPTWRMLTSEEERKIRQLEHTRFNSMIENSKAFNLTTGSLMYCCNRCHRLQRSYSRSWRAHMKSAHVSRRDAILVLLGASCFYVFSIFTDSAAQSPSIIINTANSEGPEHHTITETVTATTTRISTATVHVSPVPTRAVDLGLVDDLPETSIIAHAAGWTLFRNLYMSRGTLLLLTTDESKFPPHRLMTSTGLPGNLTNDAQRIPTAQEMDFITPVEARRRWGGNIAKGERNRVLTVEGTTLLYNDPPQFLNHSDLWDLGLSLRAFSDGKEAKPSSAAADASFTLPLLSTTTPTIDRAIFIHSDAEGWRDGPGFNGYFMRAVFPSITIEVESDWMDRVNATRHTQTERAFHFPLALLTDRSAAFRDPICGWFTQRTAANAWMAMAKEGKIDLVGNWWASMRAAVIRYAGGDPQEDLSPTLKMPETIVITYINRQGTRRHLKEEDNRQLVQAIEELVARKNQEGGRQWEFHDVQAERLTLDEQIQMAAKTHIMLGVHGNGLTHLVMMKPTLVSAVVEMFLPEGYARDYEWTSRSLGMTHYSIWNDTVYTYPNEPPNPDYPEGFHGPNIPVQASVVANVIEEHVAAREKGDTGVERSPVYDQQ</sequence>
<keyword evidence="10" id="KW-1185">Reference proteome</keyword>
<evidence type="ECO:0000256" key="3">
    <source>
        <dbReference type="ARBA" id="ARBA00022679"/>
    </source>
</evidence>
<keyword evidence="4" id="KW-0812">Transmembrane</keyword>
<dbReference type="AlphaFoldDB" id="A0AAD2H5H0"/>
<evidence type="ECO:0000313" key="10">
    <source>
        <dbReference type="Proteomes" id="UP001295794"/>
    </source>
</evidence>
<keyword evidence="2" id="KW-0328">Glycosyltransferase</keyword>